<feature type="region of interest" description="Disordered" evidence="1">
    <location>
        <begin position="42"/>
        <end position="75"/>
    </location>
</feature>
<dbReference type="Proteomes" id="UP000230776">
    <property type="component" value="Unassembled WGS sequence"/>
</dbReference>
<accession>A0A2H0VIY0</accession>
<comment type="caution">
    <text evidence="2">The sequence shown here is derived from an EMBL/GenBank/DDBJ whole genome shotgun (WGS) entry which is preliminary data.</text>
</comment>
<evidence type="ECO:0000313" key="2">
    <source>
        <dbReference type="EMBL" id="PIR98309.1"/>
    </source>
</evidence>
<dbReference type="EMBL" id="PFAG01000022">
    <property type="protein sequence ID" value="PIR98309.1"/>
    <property type="molecule type" value="Genomic_DNA"/>
</dbReference>
<protein>
    <submittedName>
        <fullName evidence="2">Uncharacterized protein</fullName>
    </submittedName>
</protein>
<feature type="compositionally biased region" description="Acidic residues" evidence="1">
    <location>
        <begin position="64"/>
        <end position="75"/>
    </location>
</feature>
<reference evidence="3" key="1">
    <citation type="submission" date="2017-09" db="EMBL/GenBank/DDBJ databases">
        <title>Depth-based differentiation of microbial function through sediment-hosted aquifers and enrichment of novel symbionts in the deep terrestrial subsurface.</title>
        <authorList>
            <person name="Probst A.J."/>
            <person name="Ladd B."/>
            <person name="Jarett J.K."/>
            <person name="Geller-Mcgrath D.E."/>
            <person name="Sieber C.M.K."/>
            <person name="Emerson J.B."/>
            <person name="Anantharaman K."/>
            <person name="Thomas B.C."/>
            <person name="Malmstrom R."/>
            <person name="Stieglmeier M."/>
            <person name="Klingl A."/>
            <person name="Woyke T."/>
            <person name="Ryan C.M."/>
            <person name="Banfield J.F."/>
        </authorList>
    </citation>
    <scope>NUCLEOTIDE SEQUENCE [LARGE SCALE GENOMIC DNA]</scope>
</reference>
<proteinExistence type="predicted"/>
<evidence type="ECO:0000256" key="1">
    <source>
        <dbReference type="SAM" id="MobiDB-lite"/>
    </source>
</evidence>
<sequence>MNVRLVTLLIGIVLAGSFAAYNLFSEDNLSEPAQMVNYSMPREEVELEEKEPQEAEIPQNEVSKEEDELQEEDPVTEVELILEGFDKMKEEYTSLDGLNPFAEQVPKSSEEGN</sequence>
<dbReference type="AlphaFoldDB" id="A0A2H0VIY0"/>
<organism evidence="2 3">
    <name type="scientific">Candidatus Colwellbacteria bacterium CG10_big_fil_rev_8_21_14_0_10_41_28</name>
    <dbReference type="NCBI Taxonomy" id="1974539"/>
    <lineage>
        <taxon>Bacteria</taxon>
        <taxon>Candidatus Colwelliibacteriota</taxon>
    </lineage>
</organism>
<name>A0A2H0VIY0_9BACT</name>
<evidence type="ECO:0000313" key="3">
    <source>
        <dbReference type="Proteomes" id="UP000230776"/>
    </source>
</evidence>
<gene>
    <name evidence="2" type="ORF">COT88_02230</name>
</gene>